<gene>
    <name evidence="2" type="ORF">g.46426</name>
</gene>
<dbReference type="InterPro" id="IPR027417">
    <property type="entry name" value="P-loop_NTPase"/>
</dbReference>
<reference evidence="2" key="1">
    <citation type="submission" date="2015-11" db="EMBL/GenBank/DDBJ databases">
        <title>De novo transcriptome assembly of four potential Pierce s Disease insect vectors from Arizona vineyards.</title>
        <authorList>
            <person name="Tassone E.E."/>
        </authorList>
    </citation>
    <scope>NUCLEOTIDE SEQUENCE</scope>
</reference>
<dbReference type="SUPFAM" id="SSF52540">
    <property type="entry name" value="P-loop containing nucleoside triphosphate hydrolases"/>
    <property type="match status" value="1"/>
</dbReference>
<sequence>MTINKSQGQTFNKIGNCLDTSCSAHGQLYVAFSRVRKWADVLVYVINDAKQGTCGFNNGCTFTNNVTYTSIVDRNYNHDEDMQNSGEEEDQNLIPRHAQNSPPTNGAVCPVHESHDNVPEDVEMAGDDNEQLAQEFIQIIEDENTFITVVHNDSENVSRHDKPGTSGICKTILHPVADDSESY</sequence>
<feature type="region of interest" description="Disordered" evidence="1">
    <location>
        <begin position="95"/>
        <end position="114"/>
    </location>
</feature>
<organism evidence="2">
    <name type="scientific">Homalodisca liturata</name>
    <dbReference type="NCBI Taxonomy" id="320908"/>
    <lineage>
        <taxon>Eukaryota</taxon>
        <taxon>Metazoa</taxon>
        <taxon>Ecdysozoa</taxon>
        <taxon>Arthropoda</taxon>
        <taxon>Hexapoda</taxon>
        <taxon>Insecta</taxon>
        <taxon>Pterygota</taxon>
        <taxon>Neoptera</taxon>
        <taxon>Paraneoptera</taxon>
        <taxon>Hemiptera</taxon>
        <taxon>Auchenorrhyncha</taxon>
        <taxon>Membracoidea</taxon>
        <taxon>Cicadellidae</taxon>
        <taxon>Cicadellinae</taxon>
        <taxon>Proconiini</taxon>
        <taxon>Homalodisca</taxon>
    </lineage>
</organism>
<proteinExistence type="predicted"/>
<evidence type="ECO:0000313" key="2">
    <source>
        <dbReference type="EMBL" id="JAS95444.1"/>
    </source>
</evidence>
<protein>
    <recommendedName>
        <fullName evidence="3">ATP-dependent DNA helicase</fullName>
    </recommendedName>
</protein>
<dbReference type="AlphaFoldDB" id="A0A1B6J8E6"/>
<evidence type="ECO:0008006" key="3">
    <source>
        <dbReference type="Google" id="ProtNLM"/>
    </source>
</evidence>
<name>A0A1B6J8E6_9HEMI</name>
<evidence type="ECO:0000256" key="1">
    <source>
        <dbReference type="SAM" id="MobiDB-lite"/>
    </source>
</evidence>
<dbReference type="EMBL" id="GECU01012262">
    <property type="protein sequence ID" value="JAS95444.1"/>
    <property type="molecule type" value="Transcribed_RNA"/>
</dbReference>
<accession>A0A1B6J8E6</accession>